<proteinExistence type="inferred from homology"/>
<comment type="caution">
    <text evidence="16">The sequence shown here is derived from an EMBL/GenBank/DDBJ whole genome shotgun (WGS) entry which is preliminary data.</text>
</comment>
<evidence type="ECO:0000256" key="7">
    <source>
        <dbReference type="ARBA" id="ARBA00023017"/>
    </source>
</evidence>
<keyword evidence="4" id="KW-0493">Microtubule</keyword>
<dbReference type="Gene3D" id="3.40.50.300">
    <property type="entry name" value="P-loop containing nucleotide triphosphate hydrolases"/>
    <property type="match status" value="1"/>
</dbReference>
<keyword evidence="7" id="KW-0243">Dynein</keyword>
<evidence type="ECO:0000256" key="12">
    <source>
        <dbReference type="ARBA" id="ARBA00023273"/>
    </source>
</evidence>
<dbReference type="GO" id="GO:0007018">
    <property type="term" value="P:microtubule-based movement"/>
    <property type="evidence" value="ECO:0007669"/>
    <property type="project" value="InterPro"/>
</dbReference>
<keyword evidence="3" id="KW-0963">Cytoplasm</keyword>
<evidence type="ECO:0000256" key="10">
    <source>
        <dbReference type="ARBA" id="ARBA00023175"/>
    </source>
</evidence>
<evidence type="ECO:0000313" key="16">
    <source>
        <dbReference type="EMBL" id="KAA0200993.1"/>
    </source>
</evidence>
<evidence type="ECO:0000256" key="9">
    <source>
        <dbReference type="ARBA" id="ARBA00023069"/>
    </source>
</evidence>
<feature type="domain" description="Dynein heavy chain coiled coil stalk" evidence="14">
    <location>
        <begin position="73"/>
        <end position="197"/>
    </location>
</feature>
<evidence type="ECO:0000256" key="1">
    <source>
        <dbReference type="ARBA" id="ARBA00004430"/>
    </source>
</evidence>
<dbReference type="Gene3D" id="6.10.140.1060">
    <property type="match status" value="1"/>
</dbReference>
<dbReference type="InterPro" id="IPR027417">
    <property type="entry name" value="P-loop_NTPase"/>
</dbReference>
<dbReference type="FunFam" id="1.10.8.1220:FF:000001">
    <property type="entry name" value="Dynein axonemal heavy chain 5"/>
    <property type="match status" value="1"/>
</dbReference>
<evidence type="ECO:0000256" key="11">
    <source>
        <dbReference type="ARBA" id="ARBA00023212"/>
    </source>
</evidence>
<keyword evidence="6" id="KW-0067">ATP-binding</keyword>
<dbReference type="GO" id="GO:0005524">
    <property type="term" value="F:ATP binding"/>
    <property type="evidence" value="ECO:0007669"/>
    <property type="project" value="UniProtKB-KW"/>
</dbReference>
<comment type="subcellular location">
    <subcellularLocation>
        <location evidence="1">Cytoplasm</location>
        <location evidence="1">Cytoskeleton</location>
        <location evidence="1">Cilium axoneme</location>
    </subcellularLocation>
</comment>
<evidence type="ECO:0000256" key="2">
    <source>
        <dbReference type="ARBA" id="ARBA00008887"/>
    </source>
</evidence>
<evidence type="ECO:0000256" key="8">
    <source>
        <dbReference type="ARBA" id="ARBA00023054"/>
    </source>
</evidence>
<evidence type="ECO:0000259" key="15">
    <source>
        <dbReference type="Pfam" id="PF12781"/>
    </source>
</evidence>
<feature type="domain" description="Dynein heavy chain ATP-binding dynein motor region" evidence="15">
    <location>
        <begin position="247"/>
        <end position="505"/>
    </location>
</feature>
<dbReference type="InterPro" id="IPR024743">
    <property type="entry name" value="Dynein_HC_stalk"/>
</dbReference>
<gene>
    <name evidence="16" type="ORF">HAZT_HAZT001590</name>
</gene>
<sequence>MWVTGVTGGGVGHGCHGKRCGSRVSRVKVWVTGVTGGGVGHGCHGWRCGSRVSRVEVWVTGVTGGGVGSNALIFEVIKIVAPKKEALEAANQELAIQNSRLEEKRKELREVTDKLQSLNDEFTKKQKEKKDLEDSIVKCEEKRDRASRITGGLGGERDRWSAAAAELSVSLENILGDSLLAAAVLEYLAPFTVEYRHVSTCGTLHCSTVEYRHESLERWRNDCVSLAISYSPVFCLQRLLADPVEVRSWHLSGLPVDKYSVDNAIIATSSPRWPLIIDPQGEAVRFINSLGTPKDEVNPSEGLEADQDDGLNMKSDIEARQNQGNFDAEVSSEVATPARSARPVQVIVCQATDSTMVDKLEAALRDGATLLLENVTDSIDPVLVEHVRIGDAVVEFNSHFRLFMTTRLSSPDIPPHVAHKVSLLNFSTTELGLESQLLGLVVGEEKPQLEYRRNQLLLETAKNRRDLQETQDEILRVLSTAGKNLLEDEMAIDIMASSRALSKEIASKEVTVRATNEEIENSRITYRDVASHAARVFFCVVDMSSVDVMYQFSLPWFLKLYLQAIRECGGSDDRIHSINGRVTSSVYAAVSRCLFEKHKLLFSLLLAARLYLLKHHLKENSDQWQKVYGSSSPHKETLPEPYAGLGALEKLAIIKCLRPDALTDAVQDFVLKILGEDALEVGPTSMASLLESSTCTTPLVLLLAPGSAPLKEILRLAQEVDVPDDLVFVLSIGQGQVSVVFFLLYLSR</sequence>
<keyword evidence="12" id="KW-0966">Cell projection</keyword>
<dbReference type="AlphaFoldDB" id="A0A6A0H5Y4"/>
<dbReference type="GO" id="GO:0045505">
    <property type="term" value="F:dynein intermediate chain binding"/>
    <property type="evidence" value="ECO:0007669"/>
    <property type="project" value="InterPro"/>
</dbReference>
<keyword evidence="8 13" id="KW-0175">Coiled coil</keyword>
<dbReference type="Proteomes" id="UP000711488">
    <property type="component" value="Unassembled WGS sequence"/>
</dbReference>
<evidence type="ECO:0000256" key="5">
    <source>
        <dbReference type="ARBA" id="ARBA00022741"/>
    </source>
</evidence>
<dbReference type="Pfam" id="PF12781">
    <property type="entry name" value="AAA_9"/>
    <property type="match status" value="1"/>
</dbReference>
<keyword evidence="9" id="KW-0969">Cilium</keyword>
<dbReference type="PANTHER" id="PTHR45703:SF1">
    <property type="entry name" value="DYNEINS HEAVY CHAIN"/>
    <property type="match status" value="1"/>
</dbReference>
<comment type="similarity">
    <text evidence="2">Belongs to the dynein heavy chain family.</text>
</comment>
<accession>A0A6A0H5Y4</accession>
<dbReference type="Gene3D" id="1.10.8.1220">
    <property type="match status" value="1"/>
</dbReference>
<evidence type="ECO:0008006" key="17">
    <source>
        <dbReference type="Google" id="ProtNLM"/>
    </source>
</evidence>
<keyword evidence="10" id="KW-0505">Motor protein</keyword>
<dbReference type="InterPro" id="IPR035706">
    <property type="entry name" value="AAA_9"/>
</dbReference>
<keyword evidence="11" id="KW-0206">Cytoskeleton</keyword>
<dbReference type="GO" id="GO:0005930">
    <property type="term" value="C:axoneme"/>
    <property type="evidence" value="ECO:0007669"/>
    <property type="project" value="UniProtKB-SubCell"/>
</dbReference>
<name>A0A6A0H5Y4_HYAAZ</name>
<dbReference type="InterPro" id="IPR026983">
    <property type="entry name" value="DHC"/>
</dbReference>
<protein>
    <recommendedName>
        <fullName evidence="17">Dynein heavy chain ATP-binding dynein motor region domain-containing protein</fullName>
    </recommendedName>
</protein>
<organism evidence="16">
    <name type="scientific">Hyalella azteca</name>
    <name type="common">Amphipod</name>
    <dbReference type="NCBI Taxonomy" id="294128"/>
    <lineage>
        <taxon>Eukaryota</taxon>
        <taxon>Metazoa</taxon>
        <taxon>Ecdysozoa</taxon>
        <taxon>Arthropoda</taxon>
        <taxon>Crustacea</taxon>
        <taxon>Multicrustacea</taxon>
        <taxon>Malacostraca</taxon>
        <taxon>Eumalacostraca</taxon>
        <taxon>Peracarida</taxon>
        <taxon>Amphipoda</taxon>
        <taxon>Senticaudata</taxon>
        <taxon>Talitrida</taxon>
        <taxon>Talitroidea</taxon>
        <taxon>Hyalellidae</taxon>
        <taxon>Hyalella</taxon>
    </lineage>
</organism>
<reference evidence="16" key="1">
    <citation type="submission" date="2014-08" db="EMBL/GenBank/DDBJ databases">
        <authorList>
            <person name="Murali S."/>
            <person name="Richards S."/>
            <person name="Bandaranaike D."/>
            <person name="Bellair M."/>
            <person name="Blankenburg K."/>
            <person name="Chao H."/>
            <person name="Dinh H."/>
            <person name="Doddapaneni H."/>
            <person name="Dugan-Rocha S."/>
            <person name="Elkadiri S."/>
            <person name="Gnanaolivu R."/>
            <person name="Hughes D."/>
            <person name="Lee S."/>
            <person name="Li M."/>
            <person name="Ming W."/>
            <person name="Munidasa M."/>
            <person name="Muniz J."/>
            <person name="Nguyen L."/>
            <person name="Osuji N."/>
            <person name="Pu L.-L."/>
            <person name="Puazo M."/>
            <person name="Skinner E."/>
            <person name="Qu C."/>
            <person name="Quiroz J."/>
            <person name="Raj R."/>
            <person name="Weissenberger G."/>
            <person name="Xin Y."/>
            <person name="Zou X."/>
            <person name="Han Y."/>
            <person name="Worley K."/>
            <person name="Muzny D."/>
            <person name="Gibbs R."/>
        </authorList>
    </citation>
    <scope>NUCLEOTIDE SEQUENCE</scope>
    <source>
        <strain evidence="16">HAZT.00-mixed</strain>
        <tissue evidence="16">Whole organism</tissue>
    </source>
</reference>
<dbReference type="Gene3D" id="1.20.920.20">
    <property type="match status" value="1"/>
</dbReference>
<evidence type="ECO:0000256" key="6">
    <source>
        <dbReference type="ARBA" id="ARBA00022840"/>
    </source>
</evidence>
<evidence type="ECO:0000256" key="4">
    <source>
        <dbReference type="ARBA" id="ARBA00022701"/>
    </source>
</evidence>
<evidence type="ECO:0000259" key="14">
    <source>
        <dbReference type="Pfam" id="PF12777"/>
    </source>
</evidence>
<dbReference type="EMBL" id="JQDR03005927">
    <property type="protein sequence ID" value="KAA0200993.1"/>
    <property type="molecule type" value="Genomic_DNA"/>
</dbReference>
<dbReference type="GO" id="GO:0030286">
    <property type="term" value="C:dynein complex"/>
    <property type="evidence" value="ECO:0007669"/>
    <property type="project" value="UniProtKB-KW"/>
</dbReference>
<keyword evidence="5" id="KW-0547">Nucleotide-binding</keyword>
<feature type="coiled-coil region" evidence="13">
    <location>
        <begin position="84"/>
        <end position="149"/>
    </location>
</feature>
<dbReference type="Pfam" id="PF12777">
    <property type="entry name" value="MT"/>
    <property type="match status" value="1"/>
</dbReference>
<evidence type="ECO:0000256" key="13">
    <source>
        <dbReference type="SAM" id="Coils"/>
    </source>
</evidence>
<dbReference type="PANTHER" id="PTHR45703">
    <property type="entry name" value="DYNEIN HEAVY CHAIN"/>
    <property type="match status" value="1"/>
</dbReference>
<reference evidence="16" key="2">
    <citation type="journal article" date="2018" name="Environ. Sci. Technol.">
        <title>The Toxicogenome of Hyalella azteca: A Model for Sediment Ecotoxicology and Evolutionary Toxicology.</title>
        <authorList>
            <person name="Poynton H.C."/>
            <person name="Hasenbein S."/>
            <person name="Benoit J.B."/>
            <person name="Sepulveda M.S."/>
            <person name="Poelchau M.F."/>
            <person name="Hughes D.S.T."/>
            <person name="Murali S.C."/>
            <person name="Chen S."/>
            <person name="Glastad K.M."/>
            <person name="Goodisman M.A.D."/>
            <person name="Werren J.H."/>
            <person name="Vineis J.H."/>
            <person name="Bowen J.L."/>
            <person name="Friedrich M."/>
            <person name="Jones J."/>
            <person name="Robertson H.M."/>
            <person name="Feyereisen R."/>
            <person name="Mechler-Hickson A."/>
            <person name="Mathers N."/>
            <person name="Lee C.E."/>
            <person name="Colbourne J.K."/>
            <person name="Biales A."/>
            <person name="Johnston J.S."/>
            <person name="Wellborn G.A."/>
            <person name="Rosendale A.J."/>
            <person name="Cridge A.G."/>
            <person name="Munoz-Torres M.C."/>
            <person name="Bain P.A."/>
            <person name="Manny A.R."/>
            <person name="Major K.M."/>
            <person name="Lambert F.N."/>
            <person name="Vulpe C.D."/>
            <person name="Tuck P."/>
            <person name="Blalock B.J."/>
            <person name="Lin Y.Y."/>
            <person name="Smith M.E."/>
            <person name="Ochoa-Acuna H."/>
            <person name="Chen M.M."/>
            <person name="Childers C.P."/>
            <person name="Qu J."/>
            <person name="Dugan S."/>
            <person name="Lee S.L."/>
            <person name="Chao H."/>
            <person name="Dinh H."/>
            <person name="Han Y."/>
            <person name="Doddapaneni H."/>
            <person name="Worley K.C."/>
            <person name="Muzny D.M."/>
            <person name="Gibbs R.A."/>
            <person name="Richards S."/>
        </authorList>
    </citation>
    <scope>NUCLEOTIDE SEQUENCE</scope>
    <source>
        <strain evidence="16">HAZT.00-mixed</strain>
        <tissue evidence="16">Whole organism</tissue>
    </source>
</reference>
<reference evidence="16" key="3">
    <citation type="submission" date="2019-06" db="EMBL/GenBank/DDBJ databases">
        <authorList>
            <person name="Poynton C."/>
            <person name="Hasenbein S."/>
            <person name="Benoit J.B."/>
            <person name="Sepulveda M.S."/>
            <person name="Poelchau M.F."/>
            <person name="Murali S.C."/>
            <person name="Chen S."/>
            <person name="Glastad K.M."/>
            <person name="Werren J.H."/>
            <person name="Vineis J.H."/>
            <person name="Bowen J.L."/>
            <person name="Friedrich M."/>
            <person name="Jones J."/>
            <person name="Robertson H.M."/>
            <person name="Feyereisen R."/>
            <person name="Mechler-Hickson A."/>
            <person name="Mathers N."/>
            <person name="Lee C.E."/>
            <person name="Colbourne J.K."/>
            <person name="Biales A."/>
            <person name="Johnston J.S."/>
            <person name="Wellborn G.A."/>
            <person name="Rosendale A.J."/>
            <person name="Cridge A.G."/>
            <person name="Munoz-Torres M.C."/>
            <person name="Bain P.A."/>
            <person name="Manny A.R."/>
            <person name="Major K.M."/>
            <person name="Lambert F.N."/>
            <person name="Vulpe C.D."/>
            <person name="Tuck P."/>
            <person name="Blalock B.J."/>
            <person name="Lin Y.-Y."/>
            <person name="Smith M.E."/>
            <person name="Ochoa-Acuna H."/>
            <person name="Chen M.-J.M."/>
            <person name="Childers C.P."/>
            <person name="Qu J."/>
            <person name="Dugan S."/>
            <person name="Lee S.L."/>
            <person name="Chao H."/>
            <person name="Dinh H."/>
            <person name="Han Y."/>
            <person name="Doddapaneni H."/>
            <person name="Worley K.C."/>
            <person name="Muzny D.M."/>
            <person name="Gibbs R.A."/>
            <person name="Richards S."/>
        </authorList>
    </citation>
    <scope>NUCLEOTIDE SEQUENCE</scope>
    <source>
        <strain evidence="16">HAZT.00-mixed</strain>
        <tissue evidence="16">Whole organism</tissue>
    </source>
</reference>
<dbReference type="GO" id="GO:0051959">
    <property type="term" value="F:dynein light intermediate chain binding"/>
    <property type="evidence" value="ECO:0007669"/>
    <property type="project" value="InterPro"/>
</dbReference>
<dbReference type="GO" id="GO:0005874">
    <property type="term" value="C:microtubule"/>
    <property type="evidence" value="ECO:0007669"/>
    <property type="project" value="UniProtKB-KW"/>
</dbReference>
<evidence type="ECO:0000256" key="3">
    <source>
        <dbReference type="ARBA" id="ARBA00022490"/>
    </source>
</evidence>